<dbReference type="Pfam" id="PF00583">
    <property type="entry name" value="Acetyltransf_1"/>
    <property type="match status" value="1"/>
</dbReference>
<dbReference type="GO" id="GO:0016747">
    <property type="term" value="F:acyltransferase activity, transferring groups other than amino-acyl groups"/>
    <property type="evidence" value="ECO:0007669"/>
    <property type="project" value="InterPro"/>
</dbReference>
<dbReference type="Gene3D" id="3.40.630.30">
    <property type="match status" value="1"/>
</dbReference>
<dbReference type="EMBL" id="AP018400">
    <property type="protein sequence ID" value="BBA92250.1"/>
    <property type="molecule type" value="Genomic_DNA"/>
</dbReference>
<evidence type="ECO:0000313" key="2">
    <source>
        <dbReference type="EMBL" id="BBA92250.1"/>
    </source>
</evidence>
<protein>
    <submittedName>
        <fullName evidence="2">N-acetyltransferase</fullName>
    </submittedName>
</protein>
<evidence type="ECO:0000313" key="3">
    <source>
        <dbReference type="Proteomes" id="UP000269331"/>
    </source>
</evidence>
<gene>
    <name evidence="2" type="ORF">SR187_3205</name>
</gene>
<dbReference type="InterPro" id="IPR016181">
    <property type="entry name" value="Acyl_CoA_acyltransferase"/>
</dbReference>
<dbReference type="AlphaFoldDB" id="A0A2Z5TLL5"/>
<proteinExistence type="predicted"/>
<dbReference type="PROSITE" id="PS51186">
    <property type="entry name" value="GNAT"/>
    <property type="match status" value="1"/>
</dbReference>
<reference evidence="2 3" key="1">
    <citation type="journal article" date="2018" name="Genome Biol. Evol.">
        <title>Complete Genome Sequence of Streptococcus ruminantium sp. nov. GUT-187T (=DSM 104980T =JCM 31869T), the Type Strain of S. ruminantium, and Comparison with Genome Sequences of Streptococcus suis Strains.</title>
        <authorList>
            <person name="Tohya M."/>
            <person name="Sekizaki T."/>
            <person name="Miyoshi-Akiyama T."/>
        </authorList>
    </citation>
    <scope>NUCLEOTIDE SEQUENCE [LARGE SCALE GENOMIC DNA]</scope>
    <source>
        <strain evidence="2 3">GUT187T</strain>
    </source>
</reference>
<keyword evidence="2" id="KW-0808">Transferase</keyword>
<dbReference type="InterPro" id="IPR000182">
    <property type="entry name" value="GNAT_dom"/>
</dbReference>
<evidence type="ECO:0000259" key="1">
    <source>
        <dbReference type="PROSITE" id="PS51186"/>
    </source>
</evidence>
<name>A0A2Z5TLL5_9STRE</name>
<accession>A0A2Z5TLL5</accession>
<sequence length="188" mass="21375">MSKMEIRLAHPNEIASITQIFKEAKAFLAASGSDQWQGSYPDHETIFEDILTGKGYVGLVDGEIATYAAVFRGTEAAYEAIYDGKWRHNHPLYTTIHRVAVAAEFRGKGHILTFLQGIIEGQKGPDFRCDTHDKNLPMQHILEKLGFIYCGKVPLDGERLAYQKIKQKNERSLYQEVNEDDRWMLGNN</sequence>
<dbReference type="KEGG" id="srq:SR187_3205"/>
<dbReference type="SUPFAM" id="SSF55729">
    <property type="entry name" value="Acyl-CoA N-acyltransferases (Nat)"/>
    <property type="match status" value="1"/>
</dbReference>
<feature type="domain" description="N-acetyltransferase" evidence="1">
    <location>
        <begin position="4"/>
        <end position="169"/>
    </location>
</feature>
<dbReference type="Proteomes" id="UP000269331">
    <property type="component" value="Chromosome"/>
</dbReference>
<organism evidence="2 3">
    <name type="scientific">Streptococcus ruminantium</name>
    <dbReference type="NCBI Taxonomy" id="1917441"/>
    <lineage>
        <taxon>Bacteria</taxon>
        <taxon>Bacillati</taxon>
        <taxon>Bacillota</taxon>
        <taxon>Bacilli</taxon>
        <taxon>Lactobacillales</taxon>
        <taxon>Streptococcaceae</taxon>
        <taxon>Streptococcus</taxon>
    </lineage>
</organism>